<protein>
    <submittedName>
        <fullName evidence="1">Uncharacterized protein</fullName>
    </submittedName>
</protein>
<evidence type="ECO:0000313" key="1">
    <source>
        <dbReference type="EMBL" id="KAE9524508.1"/>
    </source>
</evidence>
<proteinExistence type="predicted"/>
<organism evidence="1 2">
    <name type="scientific">Aphis glycines</name>
    <name type="common">Soybean aphid</name>
    <dbReference type="NCBI Taxonomy" id="307491"/>
    <lineage>
        <taxon>Eukaryota</taxon>
        <taxon>Metazoa</taxon>
        <taxon>Ecdysozoa</taxon>
        <taxon>Arthropoda</taxon>
        <taxon>Hexapoda</taxon>
        <taxon>Insecta</taxon>
        <taxon>Pterygota</taxon>
        <taxon>Neoptera</taxon>
        <taxon>Paraneoptera</taxon>
        <taxon>Hemiptera</taxon>
        <taxon>Sternorrhyncha</taxon>
        <taxon>Aphidomorpha</taxon>
        <taxon>Aphidoidea</taxon>
        <taxon>Aphididae</taxon>
        <taxon>Aphidini</taxon>
        <taxon>Aphis</taxon>
        <taxon>Aphis</taxon>
    </lineage>
</organism>
<gene>
    <name evidence="1" type="ORF">AGLY_015096</name>
</gene>
<keyword evidence="2" id="KW-1185">Reference proteome</keyword>
<evidence type="ECO:0000313" key="2">
    <source>
        <dbReference type="Proteomes" id="UP000475862"/>
    </source>
</evidence>
<accession>A0A6G0T277</accession>
<name>A0A6G0T277_APHGL</name>
<comment type="caution">
    <text evidence="1">The sequence shown here is derived from an EMBL/GenBank/DDBJ whole genome shotgun (WGS) entry which is preliminary data.</text>
</comment>
<sequence length="314" mass="35818">GDLSFFEHVKLLSGKNTNFTIDKLKLIIRPSTTAEKHCYQNSLKNKTLRYQCTKQLTLSFRQHKYGNIVFTLARLGTVKLNNILGLPFLNPIEVGHCFVGSFMATKSENNKINEVYDYLFFFPSARNLTTNTCENFHSELISNFCHHHPLIYSKYLHYICGRVTCGRHSYIKLRVKFPTGTIVREILIDNVNRYISCAALNERNDDDNIYDEKTPSGRSIRFCHITTVPARPTVVITARLTDSLDTRYKDEDLGDILSFPPLVVWRSEQTDVVLSFPISVDAHAKQNLVIGTSQLVVIIGIYLQHCEVHATADV</sequence>
<dbReference type="Proteomes" id="UP000475862">
    <property type="component" value="Unassembled WGS sequence"/>
</dbReference>
<reference evidence="1 2" key="1">
    <citation type="submission" date="2019-08" db="EMBL/GenBank/DDBJ databases">
        <title>The genome of the soybean aphid Biotype 1, its phylome, world population structure and adaptation to the North American continent.</title>
        <authorList>
            <person name="Giordano R."/>
            <person name="Donthu R.K."/>
            <person name="Hernandez A.G."/>
            <person name="Wright C.L."/>
            <person name="Zimin A.V."/>
        </authorList>
    </citation>
    <scope>NUCLEOTIDE SEQUENCE [LARGE SCALE GENOMIC DNA]</scope>
    <source>
        <tissue evidence="1">Whole aphids</tissue>
    </source>
</reference>
<dbReference type="EMBL" id="VYZN01000066">
    <property type="protein sequence ID" value="KAE9524508.1"/>
    <property type="molecule type" value="Genomic_DNA"/>
</dbReference>
<feature type="non-terminal residue" evidence="1">
    <location>
        <position position="1"/>
    </location>
</feature>
<dbReference type="AlphaFoldDB" id="A0A6G0T277"/>